<gene>
    <name evidence="2" type="ORF">J2X16_001051</name>
</gene>
<dbReference type="CDD" id="cd06433">
    <property type="entry name" value="GT_2_WfgS_like"/>
    <property type="match status" value="1"/>
</dbReference>
<reference evidence="2 3" key="1">
    <citation type="submission" date="2023-07" db="EMBL/GenBank/DDBJ databases">
        <title>Sorghum-associated microbial communities from plants grown in Nebraska, USA.</title>
        <authorList>
            <person name="Schachtman D."/>
        </authorList>
    </citation>
    <scope>NUCLEOTIDE SEQUENCE [LARGE SCALE GENOMIC DNA]</scope>
    <source>
        <strain evidence="2 3">BE310</strain>
    </source>
</reference>
<feature type="domain" description="Glycosyltransferase 2-like" evidence="1">
    <location>
        <begin position="26"/>
        <end position="135"/>
    </location>
</feature>
<dbReference type="Pfam" id="PF00535">
    <property type="entry name" value="Glycos_transf_2"/>
    <property type="match status" value="1"/>
</dbReference>
<keyword evidence="3" id="KW-1185">Reference proteome</keyword>
<evidence type="ECO:0000313" key="2">
    <source>
        <dbReference type="EMBL" id="MDR7295730.1"/>
    </source>
</evidence>
<evidence type="ECO:0000259" key="1">
    <source>
        <dbReference type="Pfam" id="PF00535"/>
    </source>
</evidence>
<name>A0ABU1Z541_9BURK</name>
<dbReference type="InterPro" id="IPR029044">
    <property type="entry name" value="Nucleotide-diphossugar_trans"/>
</dbReference>
<dbReference type="Proteomes" id="UP001180536">
    <property type="component" value="Unassembled WGS sequence"/>
</dbReference>
<comment type="caution">
    <text evidence="2">The sequence shown here is derived from an EMBL/GenBank/DDBJ whole genome shotgun (WGS) entry which is preliminary data.</text>
</comment>
<accession>A0ABU1Z541</accession>
<dbReference type="PANTHER" id="PTHR43685">
    <property type="entry name" value="GLYCOSYLTRANSFERASE"/>
    <property type="match status" value="1"/>
</dbReference>
<dbReference type="Gene3D" id="3.90.550.10">
    <property type="entry name" value="Spore Coat Polysaccharide Biosynthesis Protein SpsA, Chain A"/>
    <property type="match status" value="1"/>
</dbReference>
<sequence>MLPTVTMPLRPTLALDRPPFAAMKISLITIVRNAERHIDRTIRSILAQNYPELEYIVIDGASTDSTVARIRAYEERITRIISEPDKGISDAWNKGLKLATGEVVGLLNAGDEYGDDVLSSVSRFFTNHGSVGVVFGDTTLVSEDGAALITNRGRFHPWRYSGGLGFYHPSLFAQRRVYESIGGFDTGLKYAMDADWIFRAKRAGVRLAHNDHLVRMLDDGVSVKARFKAYGEYLQCLAAPGNPKSWPYLSMMSTGLRGLAKAALAR</sequence>
<dbReference type="PANTHER" id="PTHR43685:SF2">
    <property type="entry name" value="GLYCOSYLTRANSFERASE 2-LIKE DOMAIN-CONTAINING PROTEIN"/>
    <property type="match status" value="1"/>
</dbReference>
<dbReference type="SUPFAM" id="SSF53448">
    <property type="entry name" value="Nucleotide-diphospho-sugar transferases"/>
    <property type="match status" value="1"/>
</dbReference>
<dbReference type="InterPro" id="IPR001173">
    <property type="entry name" value="Glyco_trans_2-like"/>
</dbReference>
<organism evidence="2 3">
    <name type="scientific">Pelomonas aquatica</name>
    <dbReference type="NCBI Taxonomy" id="431058"/>
    <lineage>
        <taxon>Bacteria</taxon>
        <taxon>Pseudomonadati</taxon>
        <taxon>Pseudomonadota</taxon>
        <taxon>Betaproteobacteria</taxon>
        <taxon>Burkholderiales</taxon>
        <taxon>Sphaerotilaceae</taxon>
        <taxon>Roseateles</taxon>
    </lineage>
</organism>
<dbReference type="EMBL" id="JAVDXQ010000001">
    <property type="protein sequence ID" value="MDR7295730.1"/>
    <property type="molecule type" value="Genomic_DNA"/>
</dbReference>
<protein>
    <submittedName>
        <fullName evidence="2">Glycosyltransferase involved in cell wall biosynthesis</fullName>
    </submittedName>
</protein>
<proteinExistence type="predicted"/>
<evidence type="ECO:0000313" key="3">
    <source>
        <dbReference type="Proteomes" id="UP001180536"/>
    </source>
</evidence>
<dbReference type="InterPro" id="IPR050834">
    <property type="entry name" value="Glycosyltransf_2"/>
</dbReference>